<dbReference type="Gene3D" id="1.20.120.1630">
    <property type="match status" value="1"/>
</dbReference>
<feature type="transmembrane region" description="Helical" evidence="5">
    <location>
        <begin position="16"/>
        <end position="36"/>
    </location>
</feature>
<dbReference type="Pfam" id="PF04191">
    <property type="entry name" value="PEMT"/>
    <property type="match status" value="1"/>
</dbReference>
<dbReference type="EMBL" id="JAEQNC010000018">
    <property type="protein sequence ID" value="MBL0375081.1"/>
    <property type="molecule type" value="Genomic_DNA"/>
</dbReference>
<accession>A0A937CPM4</accession>
<feature type="transmembrane region" description="Helical" evidence="5">
    <location>
        <begin position="43"/>
        <end position="64"/>
    </location>
</feature>
<dbReference type="RefSeq" id="WP_201663628.1">
    <property type="nucleotide sequence ID" value="NZ_JAEQNC010000018.1"/>
</dbReference>
<evidence type="ECO:0000313" key="7">
    <source>
        <dbReference type="Proteomes" id="UP000633219"/>
    </source>
</evidence>
<dbReference type="GO" id="GO:0016740">
    <property type="term" value="F:transferase activity"/>
    <property type="evidence" value="ECO:0007669"/>
    <property type="project" value="UniProtKB-ARBA"/>
</dbReference>
<gene>
    <name evidence="6" type="ORF">JJB09_24000</name>
</gene>
<evidence type="ECO:0000256" key="3">
    <source>
        <dbReference type="ARBA" id="ARBA00022989"/>
    </source>
</evidence>
<keyword evidence="4 5" id="KW-0472">Membrane</keyword>
<keyword evidence="3 5" id="KW-1133">Transmembrane helix</keyword>
<dbReference type="InterPro" id="IPR007318">
    <property type="entry name" value="Phopholipid_MeTrfase"/>
</dbReference>
<reference evidence="6" key="1">
    <citation type="submission" date="2021-01" db="EMBL/GenBank/DDBJ databases">
        <title>Rhizobium sp. strain KVB221 16S ribosomal RNA gene Genome sequencing and assembly.</title>
        <authorList>
            <person name="Kang M."/>
        </authorList>
    </citation>
    <scope>NUCLEOTIDE SEQUENCE</scope>
    <source>
        <strain evidence="6">KVB221</strain>
    </source>
</reference>
<evidence type="ECO:0000256" key="4">
    <source>
        <dbReference type="ARBA" id="ARBA00023136"/>
    </source>
</evidence>
<feature type="transmembrane region" description="Helical" evidence="5">
    <location>
        <begin position="111"/>
        <end position="131"/>
    </location>
</feature>
<keyword evidence="7" id="KW-1185">Reference proteome</keyword>
<dbReference type="GO" id="GO:0012505">
    <property type="term" value="C:endomembrane system"/>
    <property type="evidence" value="ECO:0007669"/>
    <property type="project" value="UniProtKB-SubCell"/>
</dbReference>
<evidence type="ECO:0000256" key="5">
    <source>
        <dbReference type="SAM" id="Phobius"/>
    </source>
</evidence>
<evidence type="ECO:0000256" key="1">
    <source>
        <dbReference type="ARBA" id="ARBA00004127"/>
    </source>
</evidence>
<keyword evidence="2 5" id="KW-0812">Transmembrane</keyword>
<organism evidence="6 7">
    <name type="scientific">Rhizobium setariae</name>
    <dbReference type="NCBI Taxonomy" id="2801340"/>
    <lineage>
        <taxon>Bacteria</taxon>
        <taxon>Pseudomonadati</taxon>
        <taxon>Pseudomonadota</taxon>
        <taxon>Alphaproteobacteria</taxon>
        <taxon>Hyphomicrobiales</taxon>
        <taxon>Rhizobiaceae</taxon>
        <taxon>Rhizobium/Agrobacterium group</taxon>
        <taxon>Rhizobium</taxon>
    </lineage>
</organism>
<sequence>MNAYRIRPLKYPWPPVFYVVAVAVALGISKFVPLHIVEQKRLWLQACGATLFLIGVGIALWAFLTLLSHHTSVLSTSACNRLVTCGPFRVTRNPIYLGYTLVTLSLGLITANGWIIAAAIISAAVTHLYVIRREEKHLLARFGFEFERYCRRTRAWI</sequence>
<comment type="caution">
    <text evidence="6">The sequence shown here is derived from an EMBL/GenBank/DDBJ whole genome shotgun (WGS) entry which is preliminary data.</text>
</comment>
<dbReference type="PANTHER" id="PTHR12714:SF24">
    <property type="entry name" value="SLR1182 PROTEIN"/>
    <property type="match status" value="1"/>
</dbReference>
<protein>
    <submittedName>
        <fullName evidence="6">Isoprenylcysteine carboxylmethyltransferase family protein</fullName>
    </submittedName>
</protein>
<evidence type="ECO:0000256" key="2">
    <source>
        <dbReference type="ARBA" id="ARBA00022692"/>
    </source>
</evidence>
<dbReference type="Proteomes" id="UP000633219">
    <property type="component" value="Unassembled WGS sequence"/>
</dbReference>
<evidence type="ECO:0000313" key="6">
    <source>
        <dbReference type="EMBL" id="MBL0375081.1"/>
    </source>
</evidence>
<dbReference type="AlphaFoldDB" id="A0A937CPM4"/>
<comment type="subcellular location">
    <subcellularLocation>
        <location evidence="1">Endomembrane system</location>
        <topology evidence="1">Multi-pass membrane protein</topology>
    </subcellularLocation>
</comment>
<name>A0A937CPM4_9HYPH</name>
<dbReference type="PANTHER" id="PTHR12714">
    <property type="entry name" value="PROTEIN-S ISOPRENYLCYSTEINE O-METHYLTRANSFERASE"/>
    <property type="match status" value="1"/>
</dbReference>
<proteinExistence type="predicted"/>